<sequence length="83" mass="9056">MSSHLLYILDPNARIPLLLPNKPNKAPGPLVGESRGTSGTTTSQCFEATMIYFRSSTKPNYGFDTITCWGVRGSTMTNNESTL</sequence>
<proteinExistence type="predicted"/>
<evidence type="ECO:0000313" key="2">
    <source>
        <dbReference type="EMBL" id="MCI29203.1"/>
    </source>
</evidence>
<name>A0A392QXW3_9FABA</name>
<evidence type="ECO:0000256" key="1">
    <source>
        <dbReference type="SAM" id="MobiDB-lite"/>
    </source>
</evidence>
<dbReference type="AlphaFoldDB" id="A0A392QXW3"/>
<accession>A0A392QXW3</accession>
<comment type="caution">
    <text evidence="2">The sequence shown here is derived from an EMBL/GenBank/DDBJ whole genome shotgun (WGS) entry which is preliminary data.</text>
</comment>
<organism evidence="2 3">
    <name type="scientific">Trifolium medium</name>
    <dbReference type="NCBI Taxonomy" id="97028"/>
    <lineage>
        <taxon>Eukaryota</taxon>
        <taxon>Viridiplantae</taxon>
        <taxon>Streptophyta</taxon>
        <taxon>Embryophyta</taxon>
        <taxon>Tracheophyta</taxon>
        <taxon>Spermatophyta</taxon>
        <taxon>Magnoliopsida</taxon>
        <taxon>eudicotyledons</taxon>
        <taxon>Gunneridae</taxon>
        <taxon>Pentapetalae</taxon>
        <taxon>rosids</taxon>
        <taxon>fabids</taxon>
        <taxon>Fabales</taxon>
        <taxon>Fabaceae</taxon>
        <taxon>Papilionoideae</taxon>
        <taxon>50 kb inversion clade</taxon>
        <taxon>NPAAA clade</taxon>
        <taxon>Hologalegina</taxon>
        <taxon>IRL clade</taxon>
        <taxon>Trifolieae</taxon>
        <taxon>Trifolium</taxon>
    </lineage>
</organism>
<dbReference type="EMBL" id="LXQA010171012">
    <property type="protein sequence ID" value="MCI29203.1"/>
    <property type="molecule type" value="Genomic_DNA"/>
</dbReference>
<feature type="region of interest" description="Disordered" evidence="1">
    <location>
        <begin position="19"/>
        <end position="41"/>
    </location>
</feature>
<protein>
    <submittedName>
        <fullName evidence="2">Uncharacterized protein</fullName>
    </submittedName>
</protein>
<evidence type="ECO:0000313" key="3">
    <source>
        <dbReference type="Proteomes" id="UP000265520"/>
    </source>
</evidence>
<reference evidence="2 3" key="1">
    <citation type="journal article" date="2018" name="Front. Plant Sci.">
        <title>Red Clover (Trifolium pratense) and Zigzag Clover (T. medium) - A Picture of Genomic Similarities and Differences.</title>
        <authorList>
            <person name="Dluhosova J."/>
            <person name="Istvanek J."/>
            <person name="Nedelnik J."/>
            <person name="Repkova J."/>
        </authorList>
    </citation>
    <scope>NUCLEOTIDE SEQUENCE [LARGE SCALE GENOMIC DNA]</scope>
    <source>
        <strain evidence="3">cv. 10/8</strain>
        <tissue evidence="2">Leaf</tissue>
    </source>
</reference>
<keyword evidence="3" id="KW-1185">Reference proteome</keyword>
<dbReference type="Proteomes" id="UP000265520">
    <property type="component" value="Unassembled WGS sequence"/>
</dbReference>